<dbReference type="RefSeq" id="WP_139836356.1">
    <property type="nucleotide sequence ID" value="NZ_FWXB01000006.1"/>
</dbReference>
<dbReference type="OrthoDB" id="7842285at2"/>
<evidence type="ECO:0000256" key="1">
    <source>
        <dbReference type="SAM" id="MobiDB-lite"/>
    </source>
</evidence>
<gene>
    <name evidence="3" type="ORF">ROA7745_01974</name>
</gene>
<protein>
    <submittedName>
        <fullName evidence="3">Uncharacterized protein</fullName>
    </submittedName>
</protein>
<keyword evidence="4" id="KW-1185">Reference proteome</keyword>
<accession>A0A1X7BRB5</accession>
<proteinExistence type="predicted"/>
<feature type="transmembrane region" description="Helical" evidence="2">
    <location>
        <begin position="51"/>
        <end position="70"/>
    </location>
</feature>
<evidence type="ECO:0000313" key="4">
    <source>
        <dbReference type="Proteomes" id="UP000193224"/>
    </source>
</evidence>
<dbReference type="AlphaFoldDB" id="A0A1X7BRB5"/>
<feature type="region of interest" description="Disordered" evidence="1">
    <location>
        <begin position="77"/>
        <end position="98"/>
    </location>
</feature>
<evidence type="ECO:0000313" key="3">
    <source>
        <dbReference type="EMBL" id="SMC12151.1"/>
    </source>
</evidence>
<keyword evidence="2" id="KW-0812">Transmembrane</keyword>
<keyword evidence="2" id="KW-1133">Transmembrane helix</keyword>
<dbReference type="Gene3D" id="2.60.120.380">
    <property type="match status" value="1"/>
</dbReference>
<feature type="transmembrane region" description="Helical" evidence="2">
    <location>
        <begin position="12"/>
        <end position="30"/>
    </location>
</feature>
<name>A0A1X7BRB5_9RHOB</name>
<dbReference type="EMBL" id="FWXB01000006">
    <property type="protein sequence ID" value="SMC12151.1"/>
    <property type="molecule type" value="Genomic_DNA"/>
</dbReference>
<sequence>MNFEALDGIRLTTLMIAGAVFAAVGLFLLLKPKTAGTAKIELFGLKFESSSAGLLVFLIGAVFLSLPLFVPERTATEGGENGAAETAQSADPETGVSGTALPAEARTTEVEPNDSLAKANELSFGTVVTGTVTDGTSDWYVVPISLSPSNKVEFRLKKMGRISVFARLFDGREQNITSFVSSVGATYRQVLVGDKDRIYVKVYNLGGESVYELSAKAVGGD</sequence>
<evidence type="ECO:0000256" key="2">
    <source>
        <dbReference type="SAM" id="Phobius"/>
    </source>
</evidence>
<dbReference type="SUPFAM" id="SSF89260">
    <property type="entry name" value="Collagen-binding domain"/>
    <property type="match status" value="1"/>
</dbReference>
<dbReference type="Proteomes" id="UP000193224">
    <property type="component" value="Unassembled WGS sequence"/>
</dbReference>
<reference evidence="3 4" key="1">
    <citation type="submission" date="2017-03" db="EMBL/GenBank/DDBJ databases">
        <authorList>
            <person name="Afonso C.L."/>
            <person name="Miller P.J."/>
            <person name="Scott M.A."/>
            <person name="Spackman E."/>
            <person name="Goraichik I."/>
            <person name="Dimitrov K.M."/>
            <person name="Suarez D.L."/>
            <person name="Swayne D.E."/>
        </authorList>
    </citation>
    <scope>NUCLEOTIDE SEQUENCE [LARGE SCALE GENOMIC DNA]</scope>
    <source>
        <strain evidence="3 4">CECT 7745</strain>
    </source>
</reference>
<keyword evidence="2" id="KW-0472">Membrane</keyword>
<organism evidence="3 4">
    <name type="scientific">Roseovarius aestuarii</name>
    <dbReference type="NCBI Taxonomy" id="475083"/>
    <lineage>
        <taxon>Bacteria</taxon>
        <taxon>Pseudomonadati</taxon>
        <taxon>Pseudomonadota</taxon>
        <taxon>Alphaproteobacteria</taxon>
        <taxon>Rhodobacterales</taxon>
        <taxon>Roseobacteraceae</taxon>
        <taxon>Roseovarius</taxon>
    </lineage>
</organism>